<dbReference type="PROSITE" id="PS51257">
    <property type="entry name" value="PROKAR_LIPOPROTEIN"/>
    <property type="match status" value="1"/>
</dbReference>
<evidence type="ECO:0000313" key="2">
    <source>
        <dbReference type="EMBL" id="KAB8060117.1"/>
    </source>
</evidence>
<feature type="chain" id="PRO_5026166161" description="SMP-30/Gluconolactonase/LRE-like region domain-containing protein" evidence="1">
    <location>
        <begin position="29"/>
        <end position="742"/>
    </location>
</feature>
<evidence type="ECO:0008006" key="4">
    <source>
        <dbReference type="Google" id="ProtNLM"/>
    </source>
</evidence>
<keyword evidence="3" id="KW-1185">Reference proteome</keyword>
<reference evidence="2 3" key="1">
    <citation type="submission" date="2019-10" db="EMBL/GenBank/DDBJ databases">
        <title>Three novel species isolated from a subtropical stream in China.</title>
        <authorList>
            <person name="Lu H."/>
        </authorList>
    </citation>
    <scope>NUCLEOTIDE SEQUENCE [LARGE SCALE GENOMIC DNA]</scope>
    <source>
        <strain evidence="2 3">FT13W</strain>
    </source>
</reference>
<organism evidence="2 3">
    <name type="scientific">Janthinobacterium violaceinigrum</name>
    <dbReference type="NCBI Taxonomy" id="2654252"/>
    <lineage>
        <taxon>Bacteria</taxon>
        <taxon>Pseudomonadati</taxon>
        <taxon>Pseudomonadota</taxon>
        <taxon>Betaproteobacteria</taxon>
        <taxon>Burkholderiales</taxon>
        <taxon>Oxalobacteraceae</taxon>
        <taxon>Janthinobacterium</taxon>
    </lineage>
</organism>
<protein>
    <recommendedName>
        <fullName evidence="4">SMP-30/Gluconolactonase/LRE-like region domain-containing protein</fullName>
    </recommendedName>
</protein>
<gene>
    <name evidence="2" type="ORF">GCN75_25310</name>
</gene>
<dbReference type="RefSeq" id="WP_152284842.1">
    <property type="nucleotide sequence ID" value="NZ_WFLI01000044.1"/>
</dbReference>
<feature type="signal peptide" evidence="1">
    <location>
        <begin position="1"/>
        <end position="28"/>
    </location>
</feature>
<dbReference type="SUPFAM" id="SSF101898">
    <property type="entry name" value="NHL repeat"/>
    <property type="match status" value="2"/>
</dbReference>
<evidence type="ECO:0000313" key="3">
    <source>
        <dbReference type="Proteomes" id="UP000468717"/>
    </source>
</evidence>
<proteinExistence type="predicted"/>
<evidence type="ECO:0000256" key="1">
    <source>
        <dbReference type="SAM" id="SignalP"/>
    </source>
</evidence>
<dbReference type="Gene3D" id="2.120.10.30">
    <property type="entry name" value="TolB, C-terminal domain"/>
    <property type="match status" value="4"/>
</dbReference>
<dbReference type="EMBL" id="WFLI01000044">
    <property type="protein sequence ID" value="KAB8060117.1"/>
    <property type="molecule type" value="Genomic_DNA"/>
</dbReference>
<sequence length="742" mass="75770">MQNLFRRAGCGAALLALLSACGGGSSDAGAPTAPTVPVTEAPSYLVGGTVSGLVPGTQVVLANGAEKLTVTANGAFRFAGKLAPGASYEGKIDSTSEGLGCIMANAAATVGNADVNTLAVRCLPVVLAGVQEKIQNVSGMVQDKAGNYYVADAVRQVIHKVTPAGASSVYAGISGKPGADDGAAAAATFHMSIGLSILAIDRAENLYLFDNCNALLRKITPAGVVSTVAGQRSAACDWASPDAVVADGQGAQAQFAWTTGMAMDSNGDVLLADSMGQSIRRVTPGGLVSSEKLVDGRGGRVYLSQLAVDANGTIYFSEGAGSRLFRLQQGVAVVVAGNNKRVSVDGKGTAASFTNIRGMVTDRDGNVLLADTASLRKVTPDGNVTTLVGGAVTDAAGASAGWTSLGSLLLESSGSIMVHDASKHRLNRFDTAKVLSVMPIMPGNRGVTEAVGGAARVGYVGNSGMCSDPAGNVYLLDIANKVLRRVTPDGTFSVYAGIAGQAGSNDGPRASATMLGPVAIACDQDGAVYFADKAAVGTAFNLRKIGKDGQVSTQEALPAGSGKPLQYRLAIDKDGYMAWLGWGRDGIFRRPPGGTFSAFLSFEAVTRSLGETDANWELMDPNSLVFDSKGNLYFDDNVHQVVFKVDRAGKAGVFAGTLNKGSGGDGPPGTGGLSFSGIPSLAVDARDHLYLSGQGWLRKIDTAGVISTPALAWGHPDIGILAFGNGTLYGFTNQAVLQTPVP</sequence>
<dbReference type="PANTHER" id="PTHR13833:SF71">
    <property type="entry name" value="NHL DOMAIN-CONTAINING PROTEIN"/>
    <property type="match status" value="1"/>
</dbReference>
<keyword evidence="1" id="KW-0732">Signal</keyword>
<name>A0A6I1HWY8_9BURK</name>
<accession>A0A6I1HWY8</accession>
<dbReference type="InterPro" id="IPR011042">
    <property type="entry name" value="6-blade_b-propeller_TolB-like"/>
</dbReference>
<dbReference type="PANTHER" id="PTHR13833">
    <property type="match status" value="1"/>
</dbReference>
<dbReference type="Proteomes" id="UP000468717">
    <property type="component" value="Unassembled WGS sequence"/>
</dbReference>
<comment type="caution">
    <text evidence="2">The sequence shown here is derived from an EMBL/GenBank/DDBJ whole genome shotgun (WGS) entry which is preliminary data.</text>
</comment>
<dbReference type="AlphaFoldDB" id="A0A6I1HWY8"/>